<dbReference type="InterPro" id="IPR002575">
    <property type="entry name" value="Aminoglycoside_PTrfase"/>
</dbReference>
<dbReference type="Proteomes" id="UP000006230">
    <property type="component" value="Unassembled WGS sequence"/>
</dbReference>
<reference evidence="2 3" key="1">
    <citation type="journal article" date="2010" name="J. Bacteriol.">
        <title>Genome sequences of Pelagibaca bermudensis HTCC2601T and Maritimibacter alkaliphilus HTCC2654T, the type strains of two marine Roseobacter genera.</title>
        <authorList>
            <person name="Thrash J.C."/>
            <person name="Cho J.C."/>
            <person name="Ferriera S."/>
            <person name="Johnson J."/>
            <person name="Vergin K.L."/>
            <person name="Giovannoni S.J."/>
        </authorList>
    </citation>
    <scope>NUCLEOTIDE SEQUENCE [LARGE SCALE GENOMIC DNA]</scope>
    <source>
        <strain evidence="3">DSM 26914 / JCM 13377 / KCTC 12554 / HTCC2601</strain>
    </source>
</reference>
<dbReference type="AlphaFoldDB" id="Q0FRN5"/>
<keyword evidence="3" id="KW-1185">Reference proteome</keyword>
<dbReference type="Pfam" id="PF01636">
    <property type="entry name" value="APH"/>
    <property type="match status" value="1"/>
</dbReference>
<dbReference type="STRING" id="314265.R2601_13394"/>
<name>Q0FRN5_SALBH</name>
<organism evidence="2 3">
    <name type="scientific">Salipiger bermudensis (strain DSM 26914 / JCM 13377 / KCTC 12554 / HTCC2601)</name>
    <name type="common">Pelagibaca bermudensis</name>
    <dbReference type="NCBI Taxonomy" id="314265"/>
    <lineage>
        <taxon>Bacteria</taxon>
        <taxon>Pseudomonadati</taxon>
        <taxon>Pseudomonadota</taxon>
        <taxon>Alphaproteobacteria</taxon>
        <taxon>Rhodobacterales</taxon>
        <taxon>Roseobacteraceae</taxon>
        <taxon>Salipiger</taxon>
    </lineage>
</organism>
<dbReference type="HOGENOM" id="CLU_055115_0_0_5"/>
<dbReference type="SUPFAM" id="SSF56112">
    <property type="entry name" value="Protein kinase-like (PK-like)"/>
    <property type="match status" value="1"/>
</dbReference>
<dbReference type="OrthoDB" id="179763at2"/>
<accession>Q0FRN5</accession>
<dbReference type="InterPro" id="IPR011009">
    <property type="entry name" value="Kinase-like_dom_sf"/>
</dbReference>
<evidence type="ECO:0000259" key="1">
    <source>
        <dbReference type="Pfam" id="PF01636"/>
    </source>
</evidence>
<dbReference type="EMBL" id="AATQ01000011">
    <property type="protein sequence ID" value="EAU46819.1"/>
    <property type="molecule type" value="Genomic_DNA"/>
</dbReference>
<feature type="domain" description="Aminoglycoside phosphotransferase" evidence="1">
    <location>
        <begin position="99"/>
        <end position="244"/>
    </location>
</feature>
<protein>
    <recommendedName>
        <fullName evidence="1">Aminoglycoside phosphotransferase domain-containing protein</fullName>
    </recommendedName>
</protein>
<sequence>MDQTSDILALLRRLPGWEDRPVEIEPAIAVLASPSWRGVDGAPFIARDTETGDSVFVKRLHEDTSFYIDPVQAFAAAKQAGDVGVGPRVLLSDPAARVLITEHLGKGWRVAGLEHAADPDFVDRVLETRARFSQAASLAPRADAFAEIESLHTRLVSEGAATPPNMGWLCDTLMLAAERAAGTDEAPVAIHGDGNMSNVLFHSSGEIRLVDFDRAGMASPCEEIGTALVEMCAFEAGARAAFLRCAAKAWNLPAEDEVFDRVRLYGIADDLRWAMIAMLMAHLSPRRIEHEFYKFGLWRHVRARASLRDPRFGEKLRICA</sequence>
<proteinExistence type="predicted"/>
<comment type="caution">
    <text evidence="2">The sequence shown here is derived from an EMBL/GenBank/DDBJ whole genome shotgun (WGS) entry which is preliminary data.</text>
</comment>
<evidence type="ECO:0000313" key="2">
    <source>
        <dbReference type="EMBL" id="EAU46819.1"/>
    </source>
</evidence>
<dbReference type="eggNOG" id="COG0510">
    <property type="taxonomic scope" value="Bacteria"/>
</dbReference>
<evidence type="ECO:0000313" key="3">
    <source>
        <dbReference type="Proteomes" id="UP000006230"/>
    </source>
</evidence>
<dbReference type="Gene3D" id="3.30.200.20">
    <property type="entry name" value="Phosphorylase Kinase, domain 1"/>
    <property type="match status" value="1"/>
</dbReference>
<gene>
    <name evidence="2" type="ORF">R2601_13394</name>
</gene>
<dbReference type="RefSeq" id="WP_007794887.1">
    <property type="nucleotide sequence ID" value="NZ_DS022276.1"/>
</dbReference>
<dbReference type="Gene3D" id="3.90.1200.10">
    <property type="match status" value="1"/>
</dbReference>